<feature type="compositionally biased region" description="Polar residues" evidence="9">
    <location>
        <begin position="53"/>
        <end position="63"/>
    </location>
</feature>
<dbReference type="InterPro" id="IPR008831">
    <property type="entry name" value="Mediator_Med31"/>
</dbReference>
<proteinExistence type="inferred from homology"/>
<feature type="region of interest" description="Disordered" evidence="9">
    <location>
        <begin position="1"/>
        <end position="65"/>
    </location>
</feature>
<keyword evidence="6 8" id="KW-0804">Transcription</keyword>
<dbReference type="Proteomes" id="UP000675881">
    <property type="component" value="Chromosome 1"/>
</dbReference>
<evidence type="ECO:0000256" key="7">
    <source>
        <dbReference type="ARBA" id="ARBA00023242"/>
    </source>
</evidence>
<comment type="subunit">
    <text evidence="8">Component of the Mediator complex.</text>
</comment>
<dbReference type="FunFam" id="1.10.10.1340:FF:000001">
    <property type="entry name" value="Mediator of RNA polymerase II transcription subunit 31"/>
    <property type="match status" value="1"/>
</dbReference>
<dbReference type="Pfam" id="PF05669">
    <property type="entry name" value="Med31"/>
    <property type="match status" value="1"/>
</dbReference>
<keyword evidence="11" id="KW-1185">Reference proteome</keyword>
<evidence type="ECO:0000256" key="8">
    <source>
        <dbReference type="RuleBase" id="RU364129"/>
    </source>
</evidence>
<dbReference type="InterPro" id="IPR038089">
    <property type="entry name" value="Med31_sf"/>
</dbReference>
<dbReference type="Gene3D" id="1.10.10.1340">
    <property type="entry name" value="Mediator of RNA polymerase II, submodule Med31 (Soh1)"/>
    <property type="match status" value="1"/>
</dbReference>
<name>A0A7R8CIW8_LEPSM</name>
<gene>
    <name evidence="10" type="ORF">LSAA_1769</name>
</gene>
<protein>
    <recommendedName>
        <fullName evidence="3 8">Mediator of RNA polymerase II transcription subunit 31</fullName>
    </recommendedName>
</protein>
<evidence type="ECO:0000256" key="6">
    <source>
        <dbReference type="ARBA" id="ARBA00023163"/>
    </source>
</evidence>
<dbReference type="GO" id="GO:0003712">
    <property type="term" value="F:transcription coregulator activity"/>
    <property type="evidence" value="ECO:0007669"/>
    <property type="project" value="InterPro"/>
</dbReference>
<comment type="similarity">
    <text evidence="2 8">Belongs to the Mediator complex subunit 31 family.</text>
</comment>
<keyword evidence="4 8" id="KW-0805">Transcription regulation</keyword>
<evidence type="ECO:0000256" key="9">
    <source>
        <dbReference type="SAM" id="MobiDB-lite"/>
    </source>
</evidence>
<dbReference type="GO" id="GO:0006355">
    <property type="term" value="P:regulation of DNA-templated transcription"/>
    <property type="evidence" value="ECO:0007669"/>
    <property type="project" value="InterPro"/>
</dbReference>
<dbReference type="OrthoDB" id="10257739at2759"/>
<reference evidence="10" key="1">
    <citation type="submission" date="2021-02" db="EMBL/GenBank/DDBJ databases">
        <authorList>
            <person name="Bekaert M."/>
        </authorList>
    </citation>
    <scope>NUCLEOTIDE SEQUENCE</scope>
    <source>
        <strain evidence="10">IoA-00</strain>
    </source>
</reference>
<dbReference type="GO" id="GO:0016592">
    <property type="term" value="C:mediator complex"/>
    <property type="evidence" value="ECO:0007669"/>
    <property type="project" value="InterPro"/>
</dbReference>
<dbReference type="PANTHER" id="PTHR13186">
    <property type="entry name" value="MEDIATOR OF RNA POLYMERASE II TRANSCRIPTION SUBUNIT 31"/>
    <property type="match status" value="1"/>
</dbReference>
<evidence type="ECO:0000313" key="11">
    <source>
        <dbReference type="Proteomes" id="UP000675881"/>
    </source>
</evidence>
<sequence length="197" mass="22415">MNNMGGLAPPPPPYPGYSPQQNPNPVAGPPPQPPQPPNPGTGGISSAPPSPFHQPQTLQQQKTPAEIEADKQKLRFVIELEFVQCLGNPNYLNFLAQRGYFKEPTFINYLKYLNYWRTHPYVRFLKFPVCLHFLELLQHESFRKEIVNAQCTKFLDDQTILHWQHYNRKRIKLVETAMNGTTAATSSTPQSQSNVKS</sequence>
<comment type="subcellular location">
    <subcellularLocation>
        <location evidence="1 8">Nucleus</location>
    </subcellularLocation>
</comment>
<comment type="function">
    <text evidence="8">Component of the Mediator complex, a coactivator involved in the regulated transcription of nearly all RNA polymerase II-dependent genes. Mediator functions as a bridge to convey information from gene-specific regulatory proteins to the basal RNA polymerase II transcription machinery. Mediator is recruited to promoters by direct interactions with regulatory proteins and serves as a scaffold for the assembly of a functional preinitiation complex with RNA polymerase II and the general transcription factors.</text>
</comment>
<evidence type="ECO:0000256" key="4">
    <source>
        <dbReference type="ARBA" id="ARBA00023015"/>
    </source>
</evidence>
<evidence type="ECO:0000313" key="10">
    <source>
        <dbReference type="EMBL" id="CAF2781841.1"/>
    </source>
</evidence>
<evidence type="ECO:0000256" key="3">
    <source>
        <dbReference type="ARBA" id="ARBA00019660"/>
    </source>
</evidence>
<keyword evidence="5 8" id="KW-0010">Activator</keyword>
<dbReference type="AlphaFoldDB" id="A0A7R8CIW8"/>
<accession>A0A7R8CIW8</accession>
<evidence type="ECO:0000256" key="2">
    <source>
        <dbReference type="ARBA" id="ARBA00006378"/>
    </source>
</evidence>
<evidence type="ECO:0000256" key="5">
    <source>
        <dbReference type="ARBA" id="ARBA00023159"/>
    </source>
</evidence>
<organism evidence="10 11">
    <name type="scientific">Lepeophtheirus salmonis</name>
    <name type="common">Salmon louse</name>
    <name type="synonym">Caligus salmonis</name>
    <dbReference type="NCBI Taxonomy" id="72036"/>
    <lineage>
        <taxon>Eukaryota</taxon>
        <taxon>Metazoa</taxon>
        <taxon>Ecdysozoa</taxon>
        <taxon>Arthropoda</taxon>
        <taxon>Crustacea</taxon>
        <taxon>Multicrustacea</taxon>
        <taxon>Hexanauplia</taxon>
        <taxon>Copepoda</taxon>
        <taxon>Siphonostomatoida</taxon>
        <taxon>Caligidae</taxon>
        <taxon>Lepeophtheirus</taxon>
    </lineage>
</organism>
<feature type="compositionally biased region" description="Pro residues" evidence="9">
    <location>
        <begin position="26"/>
        <end position="39"/>
    </location>
</feature>
<keyword evidence="7 8" id="KW-0539">Nucleus</keyword>
<dbReference type="EMBL" id="HG994580">
    <property type="protein sequence ID" value="CAF2781841.1"/>
    <property type="molecule type" value="Genomic_DNA"/>
</dbReference>
<evidence type="ECO:0000256" key="1">
    <source>
        <dbReference type="ARBA" id="ARBA00004123"/>
    </source>
</evidence>